<dbReference type="KEGG" id="pko:PKOR_08160"/>
<evidence type="ECO:0000313" key="3">
    <source>
        <dbReference type="Proteomes" id="UP000033109"/>
    </source>
</evidence>
<dbReference type="PATRIC" id="fig|400092.3.peg.1800"/>
<dbReference type="SUPFAM" id="SSF51735">
    <property type="entry name" value="NAD(P)-binding Rossmann-fold domains"/>
    <property type="match status" value="1"/>
</dbReference>
<reference evidence="2 3" key="1">
    <citation type="journal article" date="2015" name="Sci. Rep.">
        <title>Unraveling adaptation of Pontibacter korlensis to radiation and infertility in desert through complete genome and comparative transcriptomic analysis.</title>
        <authorList>
            <person name="Dai J."/>
            <person name="Dai W."/>
            <person name="Qiu C."/>
            <person name="Yang Z."/>
            <person name="Zhang Y."/>
            <person name="Zhou M."/>
            <person name="Zhang L."/>
            <person name="Fang C."/>
            <person name="Gao Q."/>
            <person name="Yang Q."/>
            <person name="Li X."/>
            <person name="Wang Z."/>
            <person name="Wang Z."/>
            <person name="Jia Z."/>
            <person name="Chen X."/>
        </authorList>
    </citation>
    <scope>NUCLEOTIDE SEQUENCE [LARGE SCALE GENOMIC DNA]</scope>
    <source>
        <strain evidence="2 3">X14-1T</strain>
    </source>
</reference>
<dbReference type="InterPro" id="IPR001509">
    <property type="entry name" value="Epimerase_deHydtase"/>
</dbReference>
<protein>
    <submittedName>
        <fullName evidence="2">Epimerase</fullName>
    </submittedName>
</protein>
<dbReference type="Pfam" id="PF01370">
    <property type="entry name" value="Epimerase"/>
    <property type="match status" value="1"/>
</dbReference>
<proteinExistence type="predicted"/>
<dbReference type="PANTHER" id="PTHR48079">
    <property type="entry name" value="PROTEIN YEEZ"/>
    <property type="match status" value="1"/>
</dbReference>
<evidence type="ECO:0000313" key="2">
    <source>
        <dbReference type="EMBL" id="AKD03097.1"/>
    </source>
</evidence>
<sequence length="331" mass="36915">MMVFVTGGSGLIGSFLIPELLRQGYQVKAIYRGSIPAIAGTDQVQWIEGDILDPALLRDALVGVKYVFHCAGLVSYAPQDEELLKQVNIEGTANVVDACLETGSIKLCHVSSIAAVGRPKNTEVLTEKAKWDPAADLSAYASSKYLAELEVWRGVAEGLDAVVVNPSIILGPADWNRSSTQLFRYVYNERSFYTDGEANFVDVRDVVNAMLQLTFSEISGERFILNAERMSYKAFFEKAATCFEKKAPSRKVPPMLAEIVWRLEHARSWLTGRRPLITKDTARVARKTHFFSNDKIRKALGFEFRPVSESVSWVCQELQRQITGGRLQKAK</sequence>
<gene>
    <name evidence="2" type="ORF">PKOR_08160</name>
</gene>
<feature type="domain" description="NAD-dependent epimerase/dehydratase" evidence="1">
    <location>
        <begin position="3"/>
        <end position="213"/>
    </location>
</feature>
<name>A0A0E3UW57_9BACT</name>
<dbReference type="HOGENOM" id="CLU_007383_6_0_10"/>
<evidence type="ECO:0000259" key="1">
    <source>
        <dbReference type="Pfam" id="PF01370"/>
    </source>
</evidence>
<organism evidence="2 3">
    <name type="scientific">Pontibacter korlensis</name>
    <dbReference type="NCBI Taxonomy" id="400092"/>
    <lineage>
        <taxon>Bacteria</taxon>
        <taxon>Pseudomonadati</taxon>
        <taxon>Bacteroidota</taxon>
        <taxon>Cytophagia</taxon>
        <taxon>Cytophagales</taxon>
        <taxon>Hymenobacteraceae</taxon>
        <taxon>Pontibacter</taxon>
    </lineage>
</organism>
<dbReference type="STRING" id="400092.PKOR_08160"/>
<dbReference type="InterPro" id="IPR051783">
    <property type="entry name" value="NAD(P)-dependent_oxidoreduct"/>
</dbReference>
<dbReference type="GO" id="GO:0004029">
    <property type="term" value="F:aldehyde dehydrogenase (NAD+) activity"/>
    <property type="evidence" value="ECO:0007669"/>
    <property type="project" value="TreeGrafter"/>
</dbReference>
<keyword evidence="3" id="KW-1185">Reference proteome</keyword>
<dbReference type="AlphaFoldDB" id="A0A0E3UW57"/>
<dbReference type="GO" id="GO:0005737">
    <property type="term" value="C:cytoplasm"/>
    <property type="evidence" value="ECO:0007669"/>
    <property type="project" value="TreeGrafter"/>
</dbReference>
<dbReference type="Proteomes" id="UP000033109">
    <property type="component" value="Chromosome"/>
</dbReference>
<dbReference type="Gene3D" id="3.40.50.720">
    <property type="entry name" value="NAD(P)-binding Rossmann-like Domain"/>
    <property type="match status" value="1"/>
</dbReference>
<accession>A0A0E3UW57</accession>
<dbReference type="EMBL" id="CP009621">
    <property type="protein sequence ID" value="AKD03097.1"/>
    <property type="molecule type" value="Genomic_DNA"/>
</dbReference>
<dbReference type="PANTHER" id="PTHR48079:SF6">
    <property type="entry name" value="NAD(P)-BINDING DOMAIN-CONTAINING PROTEIN-RELATED"/>
    <property type="match status" value="1"/>
</dbReference>
<dbReference type="InterPro" id="IPR036291">
    <property type="entry name" value="NAD(P)-bd_dom_sf"/>
</dbReference>